<dbReference type="AlphaFoldDB" id="A0A0F9A386"/>
<dbReference type="Gene3D" id="3.90.75.10">
    <property type="entry name" value="Homing Intron 3 (I-ppo) Encoded Endonuclease, Chain A"/>
    <property type="match status" value="1"/>
</dbReference>
<dbReference type="InterPro" id="IPR044930">
    <property type="entry name" value="Homing_endonuclease_His-Me"/>
</dbReference>
<dbReference type="GO" id="GO:0004519">
    <property type="term" value="F:endonuclease activity"/>
    <property type="evidence" value="ECO:0007669"/>
    <property type="project" value="InterPro"/>
</dbReference>
<comment type="caution">
    <text evidence="2">The sequence shown here is derived from an EMBL/GenBank/DDBJ whole genome shotgun (WGS) entry which is preliminary data.</text>
</comment>
<feature type="domain" description="HNH nuclease" evidence="1">
    <location>
        <begin position="56"/>
        <end position="98"/>
    </location>
</feature>
<name>A0A0F9A386_9ZZZZ</name>
<protein>
    <recommendedName>
        <fullName evidence="1">HNH nuclease domain-containing protein</fullName>
    </recommendedName>
</protein>
<reference evidence="2" key="1">
    <citation type="journal article" date="2015" name="Nature">
        <title>Complex archaea that bridge the gap between prokaryotes and eukaryotes.</title>
        <authorList>
            <person name="Spang A."/>
            <person name="Saw J.H."/>
            <person name="Jorgensen S.L."/>
            <person name="Zaremba-Niedzwiedzka K."/>
            <person name="Martijn J."/>
            <person name="Lind A.E."/>
            <person name="van Eijk R."/>
            <person name="Schleper C."/>
            <person name="Guy L."/>
            <person name="Ettema T.J."/>
        </authorList>
    </citation>
    <scope>NUCLEOTIDE SEQUENCE</scope>
</reference>
<accession>A0A0F9A386</accession>
<evidence type="ECO:0000313" key="2">
    <source>
        <dbReference type="EMBL" id="KKK66641.1"/>
    </source>
</evidence>
<sequence length="158" mass="18585">QIVDRLSELFVQTNKDTRYGESHPIGYLIVEGKCWEWLGSKGRGYGHLSKGRRQVQAHRWVYEQKFGFIAEGKECHHICANRGCVNPDHIIIVTRKEHIAQDRKMGYAAYRRNKTRCPRGHPYSGTNLCIDSRGKRLCRECKQRTNRRWYARRVRGVI</sequence>
<organism evidence="2">
    <name type="scientific">marine sediment metagenome</name>
    <dbReference type="NCBI Taxonomy" id="412755"/>
    <lineage>
        <taxon>unclassified sequences</taxon>
        <taxon>metagenomes</taxon>
        <taxon>ecological metagenomes</taxon>
    </lineage>
</organism>
<dbReference type="InterPro" id="IPR003615">
    <property type="entry name" value="HNH_nuc"/>
</dbReference>
<dbReference type="SUPFAM" id="SSF54060">
    <property type="entry name" value="His-Me finger endonucleases"/>
    <property type="match status" value="1"/>
</dbReference>
<gene>
    <name evidence="2" type="ORF">LCGC14_2962080</name>
</gene>
<evidence type="ECO:0000259" key="1">
    <source>
        <dbReference type="Pfam" id="PF13392"/>
    </source>
</evidence>
<feature type="non-terminal residue" evidence="2">
    <location>
        <position position="1"/>
    </location>
</feature>
<dbReference type="EMBL" id="LAZR01059985">
    <property type="protein sequence ID" value="KKK66641.1"/>
    <property type="molecule type" value="Genomic_DNA"/>
</dbReference>
<dbReference type="Pfam" id="PF13392">
    <property type="entry name" value="HNH_3"/>
    <property type="match status" value="1"/>
</dbReference>
<dbReference type="InterPro" id="IPR044925">
    <property type="entry name" value="His-Me_finger_sf"/>
</dbReference>
<proteinExistence type="predicted"/>